<dbReference type="PANTHER" id="PTHR43884:SF20">
    <property type="entry name" value="ACYL-COA DEHYDROGENASE FADE28"/>
    <property type="match status" value="1"/>
</dbReference>
<comment type="similarity">
    <text evidence="2">Belongs to the acyl-CoA dehydrogenase family.</text>
</comment>
<dbReference type="SUPFAM" id="SSF47203">
    <property type="entry name" value="Acyl-CoA dehydrogenase C-terminal domain-like"/>
    <property type="match status" value="1"/>
</dbReference>
<evidence type="ECO:0000256" key="3">
    <source>
        <dbReference type="ARBA" id="ARBA00022630"/>
    </source>
</evidence>
<evidence type="ECO:0000256" key="2">
    <source>
        <dbReference type="ARBA" id="ARBA00009347"/>
    </source>
</evidence>
<proteinExistence type="inferred from homology"/>
<evidence type="ECO:0000313" key="9">
    <source>
        <dbReference type="Proteomes" id="UP001501231"/>
    </source>
</evidence>
<dbReference type="InterPro" id="IPR009100">
    <property type="entry name" value="AcylCoA_DH/oxidase_NM_dom_sf"/>
</dbReference>
<reference evidence="8 9" key="1">
    <citation type="journal article" date="2019" name="Int. J. Syst. Evol. Microbiol.">
        <title>The Global Catalogue of Microorganisms (GCM) 10K type strain sequencing project: providing services to taxonomists for standard genome sequencing and annotation.</title>
        <authorList>
            <consortium name="The Broad Institute Genomics Platform"/>
            <consortium name="The Broad Institute Genome Sequencing Center for Infectious Disease"/>
            <person name="Wu L."/>
            <person name="Ma J."/>
        </authorList>
    </citation>
    <scope>NUCLEOTIDE SEQUENCE [LARGE SCALE GENOMIC DNA]</scope>
    <source>
        <strain evidence="8 9">JCM 3325</strain>
    </source>
</reference>
<keyword evidence="9" id="KW-1185">Reference proteome</keyword>
<dbReference type="Proteomes" id="UP001501231">
    <property type="component" value="Unassembled WGS sequence"/>
</dbReference>
<organism evidence="8 9">
    <name type="scientific">Actinomadura vinacea</name>
    <dbReference type="NCBI Taxonomy" id="115336"/>
    <lineage>
        <taxon>Bacteria</taxon>
        <taxon>Bacillati</taxon>
        <taxon>Actinomycetota</taxon>
        <taxon>Actinomycetes</taxon>
        <taxon>Streptosporangiales</taxon>
        <taxon>Thermomonosporaceae</taxon>
        <taxon>Actinomadura</taxon>
    </lineage>
</organism>
<dbReference type="EMBL" id="BAAARW010000006">
    <property type="protein sequence ID" value="GAA2410687.1"/>
    <property type="molecule type" value="Genomic_DNA"/>
</dbReference>
<evidence type="ECO:0000313" key="8">
    <source>
        <dbReference type="EMBL" id="GAA2410687.1"/>
    </source>
</evidence>
<protein>
    <submittedName>
        <fullName evidence="8">Acyl-CoA dehydrogenase</fullName>
    </submittedName>
</protein>
<dbReference type="Pfam" id="PF02771">
    <property type="entry name" value="Acyl-CoA_dh_N"/>
    <property type="match status" value="1"/>
</dbReference>
<dbReference type="InterPro" id="IPR036250">
    <property type="entry name" value="AcylCo_DH-like_C"/>
</dbReference>
<evidence type="ECO:0000256" key="1">
    <source>
        <dbReference type="ARBA" id="ARBA00001974"/>
    </source>
</evidence>
<dbReference type="Gene3D" id="1.20.140.10">
    <property type="entry name" value="Butyryl-CoA Dehydrogenase, subunit A, domain 3"/>
    <property type="match status" value="1"/>
</dbReference>
<dbReference type="Gene3D" id="1.10.540.10">
    <property type="entry name" value="Acyl-CoA dehydrogenase/oxidase, N-terminal domain"/>
    <property type="match status" value="1"/>
</dbReference>
<dbReference type="RefSeq" id="WP_344588351.1">
    <property type="nucleotide sequence ID" value="NZ_BAAARW010000006.1"/>
</dbReference>
<name>A0ABN3IQ34_9ACTN</name>
<dbReference type="InterPro" id="IPR009075">
    <property type="entry name" value="AcylCo_DH/oxidase_C"/>
</dbReference>
<evidence type="ECO:0000259" key="6">
    <source>
        <dbReference type="Pfam" id="PF00441"/>
    </source>
</evidence>
<feature type="domain" description="Acyl-CoA dehydrogenase/oxidase C-terminal" evidence="6">
    <location>
        <begin position="180"/>
        <end position="320"/>
    </location>
</feature>
<accession>A0ABN3IQ34</accession>
<dbReference type="PANTHER" id="PTHR43884">
    <property type="entry name" value="ACYL-COA DEHYDROGENASE"/>
    <property type="match status" value="1"/>
</dbReference>
<sequence>MRFSLNDEQRGFAQSLDDLLGDADVPAASRRWADGDGAAGLKLWKRLADLGVSALCVPEAHGGLGAGPVDMVVAFEALGRHLVPGPHVESAVLAPALLAASGGGPGLDALADGTTMVTVAAPPLTPFALDADVAHEVLLLDGTTLFTAAAGEARTSVDRSRRLFDVHRGEEVGRLEPAAAERALDGAVLACSAQLLGAGERALATTVEYAGSRRQFGRAIGEYQAVKHALADIRVALDFARPLVYGAAVSLGAGSPDAGRDVSAAKAAVSDAAYLASRTALQTHGAIGYTEEYDLGLWINKIRALTTAWGTPRHHRARVLTAITAVSP</sequence>
<comment type="caution">
    <text evidence="8">The sequence shown here is derived from an EMBL/GenBank/DDBJ whole genome shotgun (WGS) entry which is preliminary data.</text>
</comment>
<comment type="cofactor">
    <cofactor evidence="1">
        <name>FAD</name>
        <dbReference type="ChEBI" id="CHEBI:57692"/>
    </cofactor>
</comment>
<dbReference type="InterPro" id="IPR013786">
    <property type="entry name" value="AcylCoA_DH/ox_N"/>
</dbReference>
<feature type="domain" description="Acyl-CoA dehydrogenase/oxidase N-terminal" evidence="7">
    <location>
        <begin position="7"/>
        <end position="97"/>
    </location>
</feature>
<dbReference type="InterPro" id="IPR037069">
    <property type="entry name" value="AcylCoA_DH/ox_N_sf"/>
</dbReference>
<dbReference type="SUPFAM" id="SSF56645">
    <property type="entry name" value="Acyl-CoA dehydrogenase NM domain-like"/>
    <property type="match status" value="1"/>
</dbReference>
<dbReference type="Pfam" id="PF00441">
    <property type="entry name" value="Acyl-CoA_dh_1"/>
    <property type="match status" value="1"/>
</dbReference>
<evidence type="ECO:0000256" key="4">
    <source>
        <dbReference type="ARBA" id="ARBA00022827"/>
    </source>
</evidence>
<keyword evidence="5" id="KW-0560">Oxidoreductase</keyword>
<keyword evidence="3" id="KW-0285">Flavoprotein</keyword>
<evidence type="ECO:0000259" key="7">
    <source>
        <dbReference type="Pfam" id="PF02771"/>
    </source>
</evidence>
<keyword evidence="4" id="KW-0274">FAD</keyword>
<gene>
    <name evidence="8" type="ORF">GCM10010191_19550</name>
</gene>
<evidence type="ECO:0000256" key="5">
    <source>
        <dbReference type="ARBA" id="ARBA00023002"/>
    </source>
</evidence>